<evidence type="ECO:0008006" key="5">
    <source>
        <dbReference type="Google" id="ProtNLM"/>
    </source>
</evidence>
<evidence type="ECO:0000256" key="1">
    <source>
        <dbReference type="SAM" id="MobiDB-lite"/>
    </source>
</evidence>
<feature type="transmembrane region" description="Helical" evidence="2">
    <location>
        <begin position="256"/>
        <end position="279"/>
    </location>
</feature>
<keyword evidence="2" id="KW-0472">Membrane</keyword>
<accession>A0ABP3JDK5</accession>
<feature type="transmembrane region" description="Helical" evidence="2">
    <location>
        <begin position="52"/>
        <end position="76"/>
    </location>
</feature>
<feature type="transmembrane region" description="Helical" evidence="2">
    <location>
        <begin position="299"/>
        <end position="330"/>
    </location>
</feature>
<name>A0ABP3JDK5_9ACTN</name>
<proteinExistence type="predicted"/>
<evidence type="ECO:0000256" key="2">
    <source>
        <dbReference type="SAM" id="Phobius"/>
    </source>
</evidence>
<comment type="caution">
    <text evidence="3">The sequence shown here is derived from an EMBL/GenBank/DDBJ whole genome shotgun (WGS) entry which is preliminary data.</text>
</comment>
<gene>
    <name evidence="3" type="ORF">GCM10010361_12840</name>
</gene>
<keyword evidence="4" id="KW-1185">Reference proteome</keyword>
<feature type="region of interest" description="Disordered" evidence="1">
    <location>
        <begin position="1"/>
        <end position="30"/>
    </location>
</feature>
<keyword evidence="2" id="KW-1133">Transmembrane helix</keyword>
<feature type="transmembrane region" description="Helical" evidence="2">
    <location>
        <begin position="158"/>
        <end position="180"/>
    </location>
</feature>
<dbReference type="EMBL" id="BAAABY010000009">
    <property type="protein sequence ID" value="GAA0450219.1"/>
    <property type="molecule type" value="Genomic_DNA"/>
</dbReference>
<evidence type="ECO:0000313" key="3">
    <source>
        <dbReference type="EMBL" id="GAA0450219.1"/>
    </source>
</evidence>
<evidence type="ECO:0000313" key="4">
    <source>
        <dbReference type="Proteomes" id="UP001500909"/>
    </source>
</evidence>
<reference evidence="4" key="1">
    <citation type="journal article" date="2019" name="Int. J. Syst. Evol. Microbiol.">
        <title>The Global Catalogue of Microorganisms (GCM) 10K type strain sequencing project: providing services to taxonomists for standard genome sequencing and annotation.</title>
        <authorList>
            <consortium name="The Broad Institute Genomics Platform"/>
            <consortium name="The Broad Institute Genome Sequencing Center for Infectious Disease"/>
            <person name="Wu L."/>
            <person name="Ma J."/>
        </authorList>
    </citation>
    <scope>NUCLEOTIDE SEQUENCE [LARGE SCALE GENOMIC DNA]</scope>
    <source>
        <strain evidence="4">JCM 4805</strain>
    </source>
</reference>
<feature type="transmembrane region" description="Helical" evidence="2">
    <location>
        <begin position="200"/>
        <end position="219"/>
    </location>
</feature>
<dbReference type="Proteomes" id="UP001500909">
    <property type="component" value="Unassembled WGS sequence"/>
</dbReference>
<feature type="compositionally biased region" description="Basic residues" evidence="1">
    <location>
        <begin position="1"/>
        <end position="22"/>
    </location>
</feature>
<sequence length="353" mass="37982">MTRTTQHHRATQYHRTTQHHRTAPPTNVPPQRGVIATTFAVLRRHRRALAGATVRVVGLSGLVGLVTTTAIFALAWPVFTHMRNERIRYHHLEDPYLHDHTDLGLVATCTLPFFLLLLGVGSAAVQSVCSRAVTTGEDRVPSTTDWSRAAGRARLRPVFAVYALRGLVVWPLPLLVTAVAHSLTGSQLDTEEQLLKPGSWPYTLIATSPVVAVFVAVLLRLAFALAPAAAADGLGPCAALRRSWSLTWTRAGAVRILALALPLAALTAGVLRLVVQLALPLRPLVRTLLENVTGNFFAAYYAGILVPVAVGLLVTAALALPLTCTAFAVLHDHLRSAHASSLRTRNTVDDPTA</sequence>
<organism evidence="3 4">
    <name type="scientific">Streptomyces olivaceiscleroticus</name>
    <dbReference type="NCBI Taxonomy" id="68245"/>
    <lineage>
        <taxon>Bacteria</taxon>
        <taxon>Bacillati</taxon>
        <taxon>Actinomycetota</taxon>
        <taxon>Actinomycetes</taxon>
        <taxon>Kitasatosporales</taxon>
        <taxon>Streptomycetaceae</taxon>
        <taxon>Streptomyces</taxon>
    </lineage>
</organism>
<feature type="transmembrane region" description="Helical" evidence="2">
    <location>
        <begin position="103"/>
        <end position="125"/>
    </location>
</feature>
<keyword evidence="2" id="KW-0812">Transmembrane</keyword>
<protein>
    <recommendedName>
        <fullName evidence="5">Glycerophosphoryl diester phosphodiesterase membrane domain-containing protein</fullName>
    </recommendedName>
</protein>
<dbReference type="RefSeq" id="WP_346093671.1">
    <property type="nucleotide sequence ID" value="NZ_BAAABY010000009.1"/>
</dbReference>